<organism evidence="6">
    <name type="scientific">bioreactor metagenome</name>
    <dbReference type="NCBI Taxonomy" id="1076179"/>
    <lineage>
        <taxon>unclassified sequences</taxon>
        <taxon>metagenomes</taxon>
        <taxon>ecological metagenomes</taxon>
    </lineage>
</organism>
<dbReference type="AlphaFoldDB" id="A0A645EBL7"/>
<dbReference type="GO" id="GO:0005524">
    <property type="term" value="F:ATP binding"/>
    <property type="evidence" value="ECO:0007669"/>
    <property type="project" value="UniProtKB-KW"/>
</dbReference>
<keyword evidence="4" id="KW-0067">ATP-binding</keyword>
<dbReference type="InterPro" id="IPR012094">
    <property type="entry name" value="tRNA_Ile_lys_synt"/>
</dbReference>
<dbReference type="PANTHER" id="PTHR43033:SF1">
    <property type="entry name" value="TRNA(ILE)-LYSIDINE SYNTHASE-RELATED"/>
    <property type="match status" value="1"/>
</dbReference>
<evidence type="ECO:0000256" key="3">
    <source>
        <dbReference type="ARBA" id="ARBA00022741"/>
    </source>
</evidence>
<protein>
    <submittedName>
        <fullName evidence="6">tRNA(Ile)-lysidine synthase</fullName>
        <ecNumber evidence="6">6.3.4.19</ecNumber>
    </submittedName>
</protein>
<name>A0A645EBL7_9ZZZZ</name>
<gene>
    <name evidence="6" type="primary">tilS_34</name>
    <name evidence="6" type="ORF">SDC9_146266</name>
</gene>
<dbReference type="Pfam" id="PF01171">
    <property type="entry name" value="ATP_bind_3"/>
    <property type="match status" value="1"/>
</dbReference>
<proteinExistence type="predicted"/>
<dbReference type="EC" id="6.3.4.19" evidence="6"/>
<sequence>MNLFRGTGLDGLRGIPERRGNIIRPIVDFRRDELREILSDNGIDWREDASNSDTVYKRNRVREELIPWIKENMNPNFESVMIGLAKQINAELEHKQTVTEKQLKDVVINIEPAIVCWSPAFIKNIPDVELADMLRLQGAMLELPRLDRDRTLKLIVLIRKGGKWRFQWARDIEVCWSNRGMGWLHREDIGKGVAENRQNAGKPVLPWWAR</sequence>
<reference evidence="6" key="1">
    <citation type="submission" date="2019-08" db="EMBL/GenBank/DDBJ databases">
        <authorList>
            <person name="Kucharzyk K."/>
            <person name="Murdoch R.W."/>
            <person name="Higgins S."/>
            <person name="Loffler F."/>
        </authorList>
    </citation>
    <scope>NUCLEOTIDE SEQUENCE</scope>
</reference>
<evidence type="ECO:0000256" key="2">
    <source>
        <dbReference type="ARBA" id="ARBA00022694"/>
    </source>
</evidence>
<keyword evidence="1 6" id="KW-0436">Ligase</keyword>
<evidence type="ECO:0000313" key="6">
    <source>
        <dbReference type="EMBL" id="MPM99076.1"/>
    </source>
</evidence>
<evidence type="ECO:0000259" key="5">
    <source>
        <dbReference type="Pfam" id="PF01171"/>
    </source>
</evidence>
<feature type="domain" description="tRNA(Ile)-lysidine/2-thiocytidine synthase N-terminal" evidence="5">
    <location>
        <begin position="1"/>
        <end position="64"/>
    </location>
</feature>
<keyword evidence="3" id="KW-0547">Nucleotide-binding</keyword>
<dbReference type="Gene3D" id="3.40.50.620">
    <property type="entry name" value="HUPs"/>
    <property type="match status" value="1"/>
</dbReference>
<accession>A0A645EBL7</accession>
<dbReference type="EMBL" id="VSSQ01045195">
    <property type="protein sequence ID" value="MPM99076.1"/>
    <property type="molecule type" value="Genomic_DNA"/>
</dbReference>
<dbReference type="PANTHER" id="PTHR43033">
    <property type="entry name" value="TRNA(ILE)-LYSIDINE SYNTHASE-RELATED"/>
    <property type="match status" value="1"/>
</dbReference>
<dbReference type="SUPFAM" id="SSF52402">
    <property type="entry name" value="Adenine nucleotide alpha hydrolases-like"/>
    <property type="match status" value="1"/>
</dbReference>
<comment type="caution">
    <text evidence="6">The sequence shown here is derived from an EMBL/GenBank/DDBJ whole genome shotgun (WGS) entry which is preliminary data.</text>
</comment>
<dbReference type="InterPro" id="IPR011063">
    <property type="entry name" value="TilS/TtcA_N"/>
</dbReference>
<evidence type="ECO:0000256" key="4">
    <source>
        <dbReference type="ARBA" id="ARBA00022840"/>
    </source>
</evidence>
<keyword evidence="2" id="KW-0819">tRNA processing</keyword>
<evidence type="ECO:0000256" key="1">
    <source>
        <dbReference type="ARBA" id="ARBA00022598"/>
    </source>
</evidence>
<dbReference type="GO" id="GO:0008033">
    <property type="term" value="P:tRNA processing"/>
    <property type="evidence" value="ECO:0007669"/>
    <property type="project" value="UniProtKB-KW"/>
</dbReference>
<dbReference type="InterPro" id="IPR014729">
    <property type="entry name" value="Rossmann-like_a/b/a_fold"/>
</dbReference>
<dbReference type="GO" id="GO:0032267">
    <property type="term" value="F:tRNA(Ile)-lysidine synthase activity"/>
    <property type="evidence" value="ECO:0007669"/>
    <property type="project" value="UniProtKB-EC"/>
</dbReference>